<dbReference type="OrthoDB" id="1716625at2759"/>
<keyword evidence="4" id="KW-1185">Reference proteome</keyword>
<gene>
    <name evidence="3" type="ORF">Plil01_000054500</name>
</gene>
<comment type="caution">
    <text evidence="3">The sequence shown here is derived from an EMBL/GenBank/DDBJ whole genome shotgun (WGS) entry which is preliminary data.</text>
</comment>
<dbReference type="PANTHER" id="PTHR43681:SF1">
    <property type="entry name" value="SARCALUMENIN"/>
    <property type="match status" value="1"/>
</dbReference>
<name>A0A9W6TCC1_9STRA</name>
<evidence type="ECO:0000313" key="4">
    <source>
        <dbReference type="Proteomes" id="UP001165083"/>
    </source>
</evidence>
<protein>
    <submittedName>
        <fullName evidence="3">Unnamed protein product</fullName>
    </submittedName>
</protein>
<organism evidence="3 4">
    <name type="scientific">Phytophthora lilii</name>
    <dbReference type="NCBI Taxonomy" id="2077276"/>
    <lineage>
        <taxon>Eukaryota</taxon>
        <taxon>Sar</taxon>
        <taxon>Stramenopiles</taxon>
        <taxon>Oomycota</taxon>
        <taxon>Peronosporomycetes</taxon>
        <taxon>Peronosporales</taxon>
        <taxon>Peronosporaceae</taxon>
        <taxon>Phytophthora</taxon>
    </lineage>
</organism>
<evidence type="ECO:0000256" key="1">
    <source>
        <dbReference type="SAM" id="MobiDB-lite"/>
    </source>
</evidence>
<feature type="domain" description="Dynamin N-terminal" evidence="2">
    <location>
        <begin position="2"/>
        <end position="170"/>
    </location>
</feature>
<evidence type="ECO:0000313" key="3">
    <source>
        <dbReference type="EMBL" id="GMF09660.1"/>
    </source>
</evidence>
<dbReference type="SUPFAM" id="SSF52540">
    <property type="entry name" value="P-loop containing nucleoside triphosphate hydrolases"/>
    <property type="match status" value="1"/>
</dbReference>
<dbReference type="Proteomes" id="UP001165083">
    <property type="component" value="Unassembled WGS sequence"/>
</dbReference>
<dbReference type="InterPro" id="IPR051943">
    <property type="entry name" value="TRAFAC_Dynamin-like_GTPase"/>
</dbReference>
<dbReference type="Gene3D" id="3.40.50.300">
    <property type="entry name" value="P-loop containing nucleotide triphosphate hydrolases"/>
    <property type="match status" value="1"/>
</dbReference>
<dbReference type="PANTHER" id="PTHR43681">
    <property type="entry name" value="TRANSMEMBRANE GTPASE FZO"/>
    <property type="match status" value="1"/>
</dbReference>
<dbReference type="InterPro" id="IPR045063">
    <property type="entry name" value="Dynamin_N"/>
</dbReference>
<dbReference type="Pfam" id="PF00350">
    <property type="entry name" value="Dynamin_N"/>
    <property type="match status" value="1"/>
</dbReference>
<evidence type="ECO:0000259" key="2">
    <source>
        <dbReference type="Pfam" id="PF00350"/>
    </source>
</evidence>
<feature type="region of interest" description="Disordered" evidence="1">
    <location>
        <begin position="496"/>
        <end position="517"/>
    </location>
</feature>
<dbReference type="AlphaFoldDB" id="A0A9W6TCC1"/>
<accession>A0A9W6TCC1</accession>
<dbReference type="InterPro" id="IPR027417">
    <property type="entry name" value="P-loop_NTPase"/>
</dbReference>
<dbReference type="EMBL" id="BSXW01000015">
    <property type="protein sequence ID" value="GMF09660.1"/>
    <property type="molecule type" value="Genomic_DNA"/>
</dbReference>
<reference evidence="3" key="1">
    <citation type="submission" date="2023-04" db="EMBL/GenBank/DDBJ databases">
        <title>Phytophthora lilii NBRC 32176.</title>
        <authorList>
            <person name="Ichikawa N."/>
            <person name="Sato H."/>
            <person name="Tonouchi N."/>
        </authorList>
    </citation>
    <scope>NUCLEOTIDE SEQUENCE</scope>
    <source>
        <strain evidence="3">NBRC 32176</strain>
    </source>
</reference>
<sequence length="517" mass="57496">MVLVLGNHSSGKSTFINHMLGQRVQKTGRAPTDCTFTVLAGGARAERLDGAALLRHARYGFGDVQRLFGREFVSQVELKVVAGSLLLDEGGLMVVDSPGMIDPPGTSLDRTDEDRGYDFKRVVQWFADRADVILVMFDPDKPGTTFETLDVLTNSLQGMSSKVLLILNKVDDFQTVHDFARAYGALCWNLSKVIGRKDLPFIYTMYVPQDKREDPRQLPPAQENGEAAFNVPKMLEHEFDGIRGEVIREVERAPDRATDNILNLLKATALRLKMHMTLVEACKKEYLDLRTFWKRAQIAGIVAGVGFTAFYLIRTVGSSAPLEALTAVDLTPEGSSSASSGTTSARSSGASATWEKNWSKQVARSHSLFKFSTFFKIVLSSCASNLALWKASVLNLEFKRESVLQWLPFTFQRVYGPLLCKSDRAHDEIMAQWNAVQPGLEMALSSTLLEAFPDIETKHKTFLDDVLNLHVPRLDRSVRDRSGDDHAYLRFKHHVKPTSSNPEVKSAVQPPAATESK</sequence>
<proteinExistence type="predicted"/>